<feature type="domain" description="Response regulatory" evidence="18">
    <location>
        <begin position="563"/>
        <end position="683"/>
    </location>
</feature>
<dbReference type="InterPro" id="IPR003594">
    <property type="entry name" value="HATPase_dom"/>
</dbReference>
<evidence type="ECO:0000313" key="20">
    <source>
        <dbReference type="EMBL" id="NJO99822.1"/>
    </source>
</evidence>
<dbReference type="Pfam" id="PF00497">
    <property type="entry name" value="SBP_bac_3"/>
    <property type="match status" value="1"/>
</dbReference>
<comment type="caution">
    <text evidence="20">The sequence shown here is derived from an EMBL/GenBank/DDBJ whole genome shotgun (WGS) entry which is preliminary data.</text>
</comment>
<dbReference type="PRINTS" id="PR00344">
    <property type="entry name" value="BCTRLSENSOR"/>
</dbReference>
<dbReference type="SUPFAM" id="SSF47226">
    <property type="entry name" value="Histidine-containing phosphotransfer domain, HPT domain"/>
    <property type="match status" value="1"/>
</dbReference>
<dbReference type="SUPFAM" id="SSF47384">
    <property type="entry name" value="Homodimeric domain of signal transducing histidine kinase"/>
    <property type="match status" value="1"/>
</dbReference>
<dbReference type="RefSeq" id="WP_168081303.1">
    <property type="nucleotide sequence ID" value="NZ_JAAVJI010000001.1"/>
</dbReference>
<keyword evidence="7" id="KW-0808">Transferase</keyword>
<evidence type="ECO:0000256" key="1">
    <source>
        <dbReference type="ARBA" id="ARBA00000085"/>
    </source>
</evidence>
<dbReference type="EC" id="2.7.13.3" evidence="3"/>
<dbReference type="EMBL" id="JAAVJI010000001">
    <property type="protein sequence ID" value="NJO99822.1"/>
    <property type="molecule type" value="Genomic_DNA"/>
</dbReference>
<dbReference type="InterPro" id="IPR001638">
    <property type="entry name" value="Solute-binding_3/MltF_N"/>
</dbReference>
<dbReference type="PROSITE" id="PS50894">
    <property type="entry name" value="HPT"/>
    <property type="match status" value="1"/>
</dbReference>
<dbReference type="InterPro" id="IPR001789">
    <property type="entry name" value="Sig_transdc_resp-reg_receiver"/>
</dbReference>
<dbReference type="Gene3D" id="1.10.287.130">
    <property type="match status" value="1"/>
</dbReference>
<feature type="modified residue" description="Phosphohistidine" evidence="14">
    <location>
        <position position="730"/>
    </location>
</feature>
<dbReference type="CDD" id="cd00082">
    <property type="entry name" value="HisKA"/>
    <property type="match status" value="1"/>
</dbReference>
<dbReference type="Gene3D" id="3.30.565.10">
    <property type="entry name" value="Histidine kinase-like ATPase, C-terminal domain"/>
    <property type="match status" value="1"/>
</dbReference>
<feature type="signal peptide" evidence="16">
    <location>
        <begin position="1"/>
        <end position="20"/>
    </location>
</feature>
<dbReference type="Gene3D" id="3.40.190.10">
    <property type="entry name" value="Periplasmic binding protein-like II"/>
    <property type="match status" value="2"/>
</dbReference>
<keyword evidence="10" id="KW-0547">Nucleotide-binding</keyword>
<dbReference type="InterPro" id="IPR005467">
    <property type="entry name" value="His_kinase_dom"/>
</dbReference>
<evidence type="ECO:0000259" key="18">
    <source>
        <dbReference type="PROSITE" id="PS50110"/>
    </source>
</evidence>
<dbReference type="CDD" id="cd17546">
    <property type="entry name" value="REC_hyHK_CKI1_RcsC-like"/>
    <property type="match status" value="1"/>
</dbReference>
<dbReference type="Pfam" id="PF00072">
    <property type="entry name" value="Response_reg"/>
    <property type="match status" value="1"/>
</dbReference>
<feature type="domain" description="Histidine kinase" evidence="17">
    <location>
        <begin position="314"/>
        <end position="537"/>
    </location>
</feature>
<feature type="chain" id="PRO_5046167947" description="histidine kinase" evidence="16">
    <location>
        <begin position="21"/>
        <end position="778"/>
    </location>
</feature>
<evidence type="ECO:0000256" key="15">
    <source>
        <dbReference type="PROSITE-ProRule" id="PRU00169"/>
    </source>
</evidence>
<evidence type="ECO:0000256" key="3">
    <source>
        <dbReference type="ARBA" id="ARBA00012438"/>
    </source>
</evidence>
<proteinExistence type="predicted"/>
<dbReference type="SUPFAM" id="SSF53850">
    <property type="entry name" value="Periplasmic binding protein-like II"/>
    <property type="match status" value="1"/>
</dbReference>
<dbReference type="Pfam" id="PF00512">
    <property type="entry name" value="HisKA"/>
    <property type="match status" value="1"/>
</dbReference>
<reference evidence="20 21" key="1">
    <citation type="submission" date="2020-03" db="EMBL/GenBank/DDBJ databases">
        <authorList>
            <person name="Wang L."/>
            <person name="He N."/>
            <person name="Li Y."/>
            <person name="Fang Y."/>
            <person name="Zhang F."/>
        </authorList>
    </citation>
    <scope>NUCLEOTIDE SEQUENCE [LARGE SCALE GENOMIC DNA]</scope>
    <source>
        <strain evidence="21">hsmgli-8</strain>
    </source>
</reference>
<evidence type="ECO:0000256" key="13">
    <source>
        <dbReference type="ARBA" id="ARBA00023136"/>
    </source>
</evidence>
<sequence>MSWRAVACAVAVAYGAIAQAGVLTQGEEAWVRAHPVVRYAIDPYWPMEYYDSKGRHQGLTREYIDHIERTTGLVFEAVPSQDLQHSLQMIEQGDLQAVSAVSVRLLDDAVRQRLLFSDPYFVGASVIITKAASPIAYSPAKLKGLRVAVKGGGGYERYLRRNYPSIELLLLNDPEATLAAVDEGLADAAIGLDQVLRPVIRRKYLDQLHLSGIIADMPAIVAMGVTPSEPMLREIINKALASLTSRETDLMEARWIAGTDFGAPSWPSVFHYYRWELLGLTVCVLLLAAFARQAVMARRSAQRSEGVKAAFLAMMSHEIRTPMNAILSSIELLQRTPLGTHQEQLAAMAGNSAVNLLELLDNVLDLSRLEAKRVTLDARPTDLWALAETVAQVHRAGAMAKGVLLQLHCEGPPQPVVLIDAVRLRQILNNLLSNAVKFTAQGQIDLYLDVQAEVPLLRPSTLTLKVCDTGVGIPTDKQNQLFQPFVQADSSTSRRYGGSGLGLAICRDLAVLMGGDISLASVPGQGTQVQVTLPVAPVDAVPAPSEPAPAPALGTLPTPDASTVLLVEDHPVNQQAIGLQLEALGYRYQLAEDGPAALAALTLPHTFAAVLLDCQLPGMDGYDVARHIRALEARNNRERLPLLAISAANDDLHRSRVFDSDMDGSLSKPLKLAELQALLALWVPPPGLPDKPEPPQALRALFLDSTQADLLELEAAMGEGDRLRAAQRAHRIRGAALMVGATELAVLAGEWEDATPDTPPTPADLARLRAALTRYANA</sequence>
<dbReference type="SMART" id="SM00388">
    <property type="entry name" value="HisKA"/>
    <property type="match status" value="1"/>
</dbReference>
<dbReference type="InterPro" id="IPR008207">
    <property type="entry name" value="Sig_transdc_His_kin_Hpt_dom"/>
</dbReference>
<keyword evidence="8" id="KW-0812">Transmembrane</keyword>
<dbReference type="SUPFAM" id="SSF52172">
    <property type="entry name" value="CheY-like"/>
    <property type="match status" value="1"/>
</dbReference>
<dbReference type="InterPro" id="IPR003661">
    <property type="entry name" value="HisK_dim/P_dom"/>
</dbReference>
<dbReference type="InterPro" id="IPR004358">
    <property type="entry name" value="Sig_transdc_His_kin-like_C"/>
</dbReference>
<evidence type="ECO:0000256" key="8">
    <source>
        <dbReference type="ARBA" id="ARBA00022692"/>
    </source>
</evidence>
<dbReference type="InterPro" id="IPR011006">
    <property type="entry name" value="CheY-like_superfamily"/>
</dbReference>
<dbReference type="Gene3D" id="3.40.50.2300">
    <property type="match status" value="1"/>
</dbReference>
<dbReference type="Pfam" id="PF02518">
    <property type="entry name" value="HATPase_c"/>
    <property type="match status" value="1"/>
</dbReference>
<dbReference type="SUPFAM" id="SSF55874">
    <property type="entry name" value="ATPase domain of HSP90 chaperone/DNA topoisomerase II/histidine kinase"/>
    <property type="match status" value="1"/>
</dbReference>
<feature type="modified residue" description="4-aspartylphosphate" evidence="15">
    <location>
        <position position="613"/>
    </location>
</feature>
<evidence type="ECO:0000259" key="19">
    <source>
        <dbReference type="PROSITE" id="PS50894"/>
    </source>
</evidence>
<organism evidence="20 21">
    <name type="scientific">Pseudomonas quercus</name>
    <dbReference type="NCBI Taxonomy" id="2722792"/>
    <lineage>
        <taxon>Bacteria</taxon>
        <taxon>Pseudomonadati</taxon>
        <taxon>Pseudomonadota</taxon>
        <taxon>Gammaproteobacteria</taxon>
        <taxon>Pseudomonadales</taxon>
        <taxon>Pseudomonadaceae</taxon>
        <taxon>Pseudomonas</taxon>
    </lineage>
</organism>
<evidence type="ECO:0000256" key="7">
    <source>
        <dbReference type="ARBA" id="ARBA00022679"/>
    </source>
</evidence>
<evidence type="ECO:0000256" key="9">
    <source>
        <dbReference type="ARBA" id="ARBA00022777"/>
    </source>
</evidence>
<evidence type="ECO:0000256" key="2">
    <source>
        <dbReference type="ARBA" id="ARBA00004429"/>
    </source>
</evidence>
<dbReference type="PROSITE" id="PS50110">
    <property type="entry name" value="RESPONSE_REGULATORY"/>
    <property type="match status" value="1"/>
</dbReference>
<keyword evidence="16" id="KW-0732">Signal</keyword>
<keyword evidence="5" id="KW-0997">Cell inner membrane</keyword>
<evidence type="ECO:0000256" key="16">
    <source>
        <dbReference type="SAM" id="SignalP"/>
    </source>
</evidence>
<keyword evidence="21" id="KW-1185">Reference proteome</keyword>
<feature type="domain" description="HPt" evidence="19">
    <location>
        <begin position="691"/>
        <end position="778"/>
    </location>
</feature>
<keyword evidence="12" id="KW-0902">Two-component regulatory system</keyword>
<dbReference type="SMART" id="SM00062">
    <property type="entry name" value="PBPb"/>
    <property type="match status" value="1"/>
</dbReference>
<dbReference type="InterPro" id="IPR036890">
    <property type="entry name" value="HATPase_C_sf"/>
</dbReference>
<keyword evidence="11" id="KW-1133">Transmembrane helix</keyword>
<dbReference type="PANTHER" id="PTHR43047">
    <property type="entry name" value="TWO-COMPONENT HISTIDINE PROTEIN KINASE"/>
    <property type="match status" value="1"/>
</dbReference>
<dbReference type="Pfam" id="PF01627">
    <property type="entry name" value="Hpt"/>
    <property type="match status" value="1"/>
</dbReference>
<evidence type="ECO:0000256" key="5">
    <source>
        <dbReference type="ARBA" id="ARBA00022519"/>
    </source>
</evidence>
<keyword evidence="13" id="KW-0472">Membrane</keyword>
<comment type="subcellular location">
    <subcellularLocation>
        <location evidence="2">Cell inner membrane</location>
        <topology evidence="2">Multi-pass membrane protein</topology>
    </subcellularLocation>
</comment>
<dbReference type="InterPro" id="IPR036097">
    <property type="entry name" value="HisK_dim/P_sf"/>
</dbReference>
<dbReference type="Gene3D" id="1.20.120.160">
    <property type="entry name" value="HPT domain"/>
    <property type="match status" value="1"/>
</dbReference>
<dbReference type="SMART" id="SM00387">
    <property type="entry name" value="HATPase_c"/>
    <property type="match status" value="1"/>
</dbReference>
<accession>A0ABX0YCL7</accession>
<dbReference type="InterPro" id="IPR036641">
    <property type="entry name" value="HPT_dom_sf"/>
</dbReference>
<evidence type="ECO:0000256" key="4">
    <source>
        <dbReference type="ARBA" id="ARBA00022475"/>
    </source>
</evidence>
<evidence type="ECO:0000313" key="21">
    <source>
        <dbReference type="Proteomes" id="UP000746535"/>
    </source>
</evidence>
<dbReference type="PROSITE" id="PS50109">
    <property type="entry name" value="HIS_KIN"/>
    <property type="match status" value="1"/>
</dbReference>
<comment type="catalytic activity">
    <reaction evidence="1">
        <text>ATP + protein L-histidine = ADP + protein N-phospho-L-histidine.</text>
        <dbReference type="EC" id="2.7.13.3"/>
    </reaction>
</comment>
<evidence type="ECO:0000256" key="6">
    <source>
        <dbReference type="ARBA" id="ARBA00022553"/>
    </source>
</evidence>
<evidence type="ECO:0000256" key="12">
    <source>
        <dbReference type="ARBA" id="ARBA00023012"/>
    </source>
</evidence>
<keyword evidence="10" id="KW-0067">ATP-binding</keyword>
<keyword evidence="6 15" id="KW-0597">Phosphoprotein</keyword>
<dbReference type="Proteomes" id="UP000746535">
    <property type="component" value="Unassembled WGS sequence"/>
</dbReference>
<protein>
    <recommendedName>
        <fullName evidence="3">histidine kinase</fullName>
        <ecNumber evidence="3">2.7.13.3</ecNumber>
    </recommendedName>
</protein>
<dbReference type="SMART" id="SM00448">
    <property type="entry name" value="REC"/>
    <property type="match status" value="1"/>
</dbReference>
<dbReference type="CDD" id="cd01007">
    <property type="entry name" value="PBP2_BvgS_HisK_like"/>
    <property type="match status" value="1"/>
</dbReference>
<evidence type="ECO:0000259" key="17">
    <source>
        <dbReference type="PROSITE" id="PS50109"/>
    </source>
</evidence>
<evidence type="ECO:0000256" key="10">
    <source>
        <dbReference type="ARBA" id="ARBA00022840"/>
    </source>
</evidence>
<keyword evidence="4" id="KW-1003">Cell membrane</keyword>
<evidence type="ECO:0000256" key="11">
    <source>
        <dbReference type="ARBA" id="ARBA00022989"/>
    </source>
</evidence>
<keyword evidence="9" id="KW-0418">Kinase</keyword>
<gene>
    <name evidence="20" type="ORF">HBH25_02955</name>
</gene>
<dbReference type="CDD" id="cd16922">
    <property type="entry name" value="HATPase_EvgS-ArcB-TorS-like"/>
    <property type="match status" value="1"/>
</dbReference>
<evidence type="ECO:0000256" key="14">
    <source>
        <dbReference type="PROSITE-ProRule" id="PRU00110"/>
    </source>
</evidence>
<name>A0ABX0YCL7_9PSED</name>